<evidence type="ECO:0000256" key="5">
    <source>
        <dbReference type="ARBA" id="ARBA00023015"/>
    </source>
</evidence>
<sequence>MDFLEYGDVKIESRGRMAEGRLKLTDEKITFKYAEKGKMETIPMESIELVNWQRMAGGWGIRLFDKDGNLHRFAGFKDGERERLANFFSQTCKKDMLNRELSVKGWNWGTVNFDGSVLGFEVGGKGDAFEIPLQYVNQCITGRNEVTLEFNLNEDAAVNLSELRFHIPTSENAGEDAIENFKEQVMKNASVVDSSGSAIAILQNVHCLSPRGRYDDQRQRYFVVKLDPPIKQGQTRYHYLVLNFHEDEEEEVELPFTEEELKDRFDGKLPKEVKGLTYEVLGTILKALINKKITMPGSFLGHSGTPVISCSHRAVSGFIYPLERGFMFVYKPPIFLRYDEVRGVTFERSGGSTRSFDVSVNLKNNDIVYTFSSIEKGEYQKLYDYLKSKNLNLKVSGKTNKSGIDWGDDRKVDHHLHNVIASANELSSELSSDDTDFNPDALEALSAKEEYDSEPSTTSTEESDVEGTGPEADAKREEKRKKKELRRVEKESEKSKKPVSSKKKEGGGSTLLNSVKKAGELWKDLKDKTDWDAKAAEDKKRYDEDMRKWKSSSTYQEATSKSKSSKSSSSSSKKSPKKPAISVPQTGSFKSKEFIEDSTDSSDNDNRKKKKEIQRWEECIQEFFG</sequence>
<dbReference type="EMBL" id="HG994583">
    <property type="protein sequence ID" value="CAF2923785.1"/>
    <property type="molecule type" value="Genomic_DNA"/>
</dbReference>
<dbReference type="AlphaFoldDB" id="A0A7R8CTI1"/>
<evidence type="ECO:0000256" key="9">
    <source>
        <dbReference type="RuleBase" id="RU364013"/>
    </source>
</evidence>
<dbReference type="Gene3D" id="2.30.29.220">
    <property type="entry name" value="Structure-specific recognition protein (SSRP1)"/>
    <property type="match status" value="1"/>
</dbReference>
<dbReference type="CDD" id="cd13231">
    <property type="entry name" value="PH2_SSRP1-like"/>
    <property type="match status" value="1"/>
</dbReference>
<dbReference type="GO" id="GO:0006260">
    <property type="term" value="P:DNA replication"/>
    <property type="evidence" value="ECO:0007669"/>
    <property type="project" value="UniProtKB-KW"/>
</dbReference>
<dbReference type="GO" id="GO:1902275">
    <property type="term" value="P:regulation of chromatin organization"/>
    <property type="evidence" value="ECO:0007669"/>
    <property type="project" value="TreeGrafter"/>
</dbReference>
<dbReference type="Proteomes" id="UP000675881">
    <property type="component" value="Chromosome 4"/>
</dbReference>
<dbReference type="PANTHER" id="PTHR45849:SF1">
    <property type="entry name" value="FACT COMPLEX SUBUNIT SSRP1"/>
    <property type="match status" value="1"/>
</dbReference>
<dbReference type="SUPFAM" id="SSF50729">
    <property type="entry name" value="PH domain-like"/>
    <property type="match status" value="1"/>
</dbReference>
<dbReference type="InterPro" id="IPR035417">
    <property type="entry name" value="SSRP1/POB3_N"/>
</dbReference>
<feature type="compositionally biased region" description="Basic and acidic residues" evidence="10">
    <location>
        <begin position="486"/>
        <end position="506"/>
    </location>
</feature>
<dbReference type="InterPro" id="IPR036910">
    <property type="entry name" value="HMG_box_dom_sf"/>
</dbReference>
<gene>
    <name evidence="11" type="ORF">LSAA_9149</name>
</gene>
<dbReference type="Pfam" id="PF17292">
    <property type="entry name" value="POB3_N"/>
    <property type="match status" value="1"/>
</dbReference>
<dbReference type="InterPro" id="IPR024954">
    <property type="entry name" value="SSRP1_DD"/>
</dbReference>
<comment type="subcellular location">
    <subcellularLocation>
        <location evidence="9">Nucleus</location>
    </subcellularLocation>
    <subcellularLocation>
        <location evidence="9">Chromosome</location>
    </subcellularLocation>
</comment>
<dbReference type="GO" id="GO:0042393">
    <property type="term" value="F:histone binding"/>
    <property type="evidence" value="ECO:0007669"/>
    <property type="project" value="TreeGrafter"/>
</dbReference>
<dbReference type="FunFam" id="2.30.29.150:FF:000001">
    <property type="entry name" value="Fact complex subunit ssrp1"/>
    <property type="match status" value="1"/>
</dbReference>
<dbReference type="GO" id="GO:0031491">
    <property type="term" value="F:nucleosome binding"/>
    <property type="evidence" value="ECO:0007669"/>
    <property type="project" value="TreeGrafter"/>
</dbReference>
<dbReference type="InterPro" id="IPR038167">
    <property type="entry name" value="SSRP1_sf"/>
</dbReference>
<evidence type="ECO:0000256" key="4">
    <source>
        <dbReference type="ARBA" id="ARBA00022763"/>
    </source>
</evidence>
<dbReference type="Pfam" id="PF21103">
    <property type="entry name" value="PH1_SSRP1-like"/>
    <property type="match status" value="1"/>
</dbReference>
<name>A0A7R8CTI1_LEPSM</name>
<evidence type="ECO:0000256" key="10">
    <source>
        <dbReference type="SAM" id="MobiDB-lite"/>
    </source>
</evidence>
<dbReference type="Pfam" id="PF08512">
    <property type="entry name" value="Rttp106-like_middle"/>
    <property type="match status" value="1"/>
</dbReference>
<keyword evidence="2 9" id="KW-0158">Chromosome</keyword>
<comment type="function">
    <text evidence="9">Component of the FACT complex, a general chromatin factor that acts to reorganize nucleosomes. The FACT complex is involved in multiple processes that require DNA as a template such as mRNA elongation, DNA replication and DNA repair. During transcription elongation the FACT complex acts as a histone chaperone that both destabilizes and restores nucleosomal structure. It facilitates the passage of RNA polymerase II and transcription by promoting the dissociation of one histone H2A-H2B dimer from the nucleosome, then subsequently promotes the reestablishment of the nucleosome following the passage of RNA polymerase II.</text>
</comment>
<evidence type="ECO:0000256" key="3">
    <source>
        <dbReference type="ARBA" id="ARBA00022705"/>
    </source>
</evidence>
<dbReference type="InterPro" id="IPR000969">
    <property type="entry name" value="SSRP1/POB3"/>
</dbReference>
<proteinExistence type="inferred from homology"/>
<dbReference type="InterPro" id="IPR048993">
    <property type="entry name" value="SSRP1-like_PH1"/>
</dbReference>
<dbReference type="PRINTS" id="PR00887">
    <property type="entry name" value="SSRCOGNITION"/>
</dbReference>
<keyword evidence="6 9" id="KW-0804">Transcription</keyword>
<organism evidence="11 12">
    <name type="scientific">Lepeophtheirus salmonis</name>
    <name type="common">Salmon louse</name>
    <name type="synonym">Caligus salmonis</name>
    <dbReference type="NCBI Taxonomy" id="72036"/>
    <lineage>
        <taxon>Eukaryota</taxon>
        <taxon>Metazoa</taxon>
        <taxon>Ecdysozoa</taxon>
        <taxon>Arthropoda</taxon>
        <taxon>Crustacea</taxon>
        <taxon>Multicrustacea</taxon>
        <taxon>Hexanauplia</taxon>
        <taxon>Copepoda</taxon>
        <taxon>Siphonostomatoida</taxon>
        <taxon>Caligidae</taxon>
        <taxon>Lepeophtheirus</taxon>
    </lineage>
</organism>
<dbReference type="FunFam" id="2.30.29.30:FF:000119">
    <property type="entry name" value="FACT complex subunit SSRP1"/>
    <property type="match status" value="1"/>
</dbReference>
<feature type="region of interest" description="Disordered" evidence="10">
    <location>
        <begin position="446"/>
        <end position="612"/>
    </location>
</feature>
<dbReference type="Pfam" id="PF03531">
    <property type="entry name" value="SSrecog"/>
    <property type="match status" value="1"/>
</dbReference>
<dbReference type="InterPro" id="IPR011993">
    <property type="entry name" value="PH-like_dom_sf"/>
</dbReference>
<keyword evidence="8 9" id="KW-0539">Nucleus</keyword>
<dbReference type="Gene3D" id="2.30.29.30">
    <property type="entry name" value="Pleckstrin-homology domain (PH domain)/Phosphotyrosine-binding domain (PTB)"/>
    <property type="match status" value="2"/>
</dbReference>
<dbReference type="SUPFAM" id="SSF47095">
    <property type="entry name" value="HMG-box"/>
    <property type="match status" value="1"/>
</dbReference>
<evidence type="ECO:0000256" key="6">
    <source>
        <dbReference type="ARBA" id="ARBA00023163"/>
    </source>
</evidence>
<dbReference type="Gene3D" id="2.30.29.150">
    <property type="match status" value="1"/>
</dbReference>
<dbReference type="InterPro" id="IPR050454">
    <property type="entry name" value="RTT106/SSRP1_HistChap/FACT"/>
</dbReference>
<dbReference type="Gene3D" id="1.10.30.10">
    <property type="entry name" value="High mobility group box domain"/>
    <property type="match status" value="1"/>
</dbReference>
<evidence type="ECO:0000256" key="1">
    <source>
        <dbReference type="ARBA" id="ARBA00010060"/>
    </source>
</evidence>
<evidence type="ECO:0000256" key="7">
    <source>
        <dbReference type="ARBA" id="ARBA00023204"/>
    </source>
</evidence>
<dbReference type="GO" id="GO:0035101">
    <property type="term" value="C:FACT complex"/>
    <property type="evidence" value="ECO:0007669"/>
    <property type="project" value="TreeGrafter"/>
</dbReference>
<dbReference type="PROSITE" id="PS50118">
    <property type="entry name" value="HMG_BOX_2"/>
    <property type="match status" value="1"/>
</dbReference>
<dbReference type="InterPro" id="IPR013719">
    <property type="entry name" value="RTT106/SPT16-like_middle_dom"/>
</dbReference>
<comment type="similarity">
    <text evidence="1 9">Belongs to the SSRP1 family.</text>
</comment>
<evidence type="ECO:0000313" key="12">
    <source>
        <dbReference type="Proteomes" id="UP000675881"/>
    </source>
</evidence>
<evidence type="ECO:0000256" key="2">
    <source>
        <dbReference type="ARBA" id="ARBA00022454"/>
    </source>
</evidence>
<dbReference type="FunFam" id="2.30.29.30:FF:000098">
    <property type="entry name" value="Fact complex subunit ssrp1"/>
    <property type="match status" value="1"/>
</dbReference>
<keyword evidence="3 9" id="KW-0235">DNA replication</keyword>
<keyword evidence="5 9" id="KW-0805">Transcription regulation</keyword>
<dbReference type="InterPro" id="IPR009071">
    <property type="entry name" value="HMG_box_dom"/>
</dbReference>
<keyword evidence="12" id="KW-1185">Reference proteome</keyword>
<keyword evidence="4 9" id="KW-0227">DNA damage</keyword>
<protein>
    <recommendedName>
        <fullName evidence="9">FACT complex subunit SSRP1</fullName>
    </recommendedName>
</protein>
<dbReference type="SMART" id="SM01287">
    <property type="entry name" value="Rtt106"/>
    <property type="match status" value="1"/>
</dbReference>
<feature type="compositionally biased region" description="Basic and acidic residues" evidence="10">
    <location>
        <begin position="517"/>
        <end position="548"/>
    </location>
</feature>
<dbReference type="PANTHER" id="PTHR45849">
    <property type="entry name" value="FACT COMPLEX SUBUNIT SSRP1"/>
    <property type="match status" value="1"/>
</dbReference>
<evidence type="ECO:0000256" key="8">
    <source>
        <dbReference type="ARBA" id="ARBA00023242"/>
    </source>
</evidence>
<dbReference type="OrthoDB" id="498543at2759"/>
<dbReference type="GO" id="GO:0003677">
    <property type="term" value="F:DNA binding"/>
    <property type="evidence" value="ECO:0007669"/>
    <property type="project" value="UniProtKB-UniRule"/>
</dbReference>
<evidence type="ECO:0000313" key="11">
    <source>
        <dbReference type="EMBL" id="CAF2923785.1"/>
    </source>
</evidence>
<feature type="compositionally biased region" description="Low complexity" evidence="10">
    <location>
        <begin position="561"/>
        <end position="573"/>
    </location>
</feature>
<keyword evidence="7 9" id="KW-0234">DNA repair</keyword>
<reference evidence="11" key="1">
    <citation type="submission" date="2021-02" db="EMBL/GenBank/DDBJ databases">
        <authorList>
            <person name="Bekaert M."/>
        </authorList>
    </citation>
    <scope>NUCLEOTIDE SEQUENCE</scope>
    <source>
        <strain evidence="11">IoA-00</strain>
    </source>
</reference>
<dbReference type="GO" id="GO:0006281">
    <property type="term" value="P:DNA repair"/>
    <property type="evidence" value="ECO:0007669"/>
    <property type="project" value="UniProtKB-KW"/>
</dbReference>
<accession>A0A7R8CTI1</accession>